<dbReference type="Gene3D" id="3.90.150.10">
    <property type="entry name" value="Variant Surface Glycoprotein, subunit A domain 1"/>
    <property type="match status" value="1"/>
</dbReference>
<dbReference type="GO" id="GO:0042783">
    <property type="term" value="P:symbiont-mediated evasion of host immune response"/>
    <property type="evidence" value="ECO:0007669"/>
    <property type="project" value="InterPro"/>
</dbReference>
<evidence type="ECO:0000256" key="3">
    <source>
        <dbReference type="ARBA" id="ARBA00022622"/>
    </source>
</evidence>
<keyword evidence="7" id="KW-0175">Coiled coil</keyword>
<keyword evidence="6" id="KW-0449">Lipoprotein</keyword>
<sequence>MVLYRLTAIIIATFAQLQPASATHLGVQAADLEKACQLAAELRAVAASVAHELDNLMEQTQRLTELQEDLEAQAQLDANAKNDDLHKIAVLTRNARIDTLNLAKTKTTSGLTAAALAGQLAGRVEETANMLLSTESGGSIACVSAATGLAAGSKTTITLSGCNKETKNHQPLILEGKVKKAINIKTVFEATKNGAAGNGGSGATCKVLSHGVGEGIPAESAVKIMGGLLSTSTTAGTAATWNGGAAGWGALASTFGDAHAKVTAFNQGIQAQTGSNAKLLKLTEDTEEEPPELEVTAGSYGDDQPSSEVKISAQAMNTVKKLIKAYRKKKT</sequence>
<keyword evidence="5" id="KW-0325">Glycoprotein</keyword>
<evidence type="ECO:0000313" key="11">
    <source>
        <dbReference type="EMBL" id="APD75429.1"/>
    </source>
</evidence>
<feature type="coiled-coil region" evidence="7">
    <location>
        <begin position="39"/>
        <end position="83"/>
    </location>
</feature>
<evidence type="ECO:0000259" key="10">
    <source>
        <dbReference type="Pfam" id="PF00913"/>
    </source>
</evidence>
<name>A0A1J0RBW4_9TRYP</name>
<dbReference type="EMBL" id="KX701473">
    <property type="protein sequence ID" value="APD75429.1"/>
    <property type="molecule type" value="Genomic_DNA"/>
</dbReference>
<feature type="signal peptide" evidence="9">
    <location>
        <begin position="1"/>
        <end position="22"/>
    </location>
</feature>
<feature type="region of interest" description="Disordered" evidence="8">
    <location>
        <begin position="287"/>
        <end position="306"/>
    </location>
</feature>
<proteinExistence type="predicted"/>
<dbReference type="Gene3D" id="1.10.470.10">
    <property type="entry name" value="Variant Surface Glycoprotein, subunit A, domain 2"/>
    <property type="match status" value="1"/>
</dbReference>
<evidence type="ECO:0000256" key="5">
    <source>
        <dbReference type="ARBA" id="ARBA00023180"/>
    </source>
</evidence>
<dbReference type="GO" id="GO:0098552">
    <property type="term" value="C:side of membrane"/>
    <property type="evidence" value="ECO:0007669"/>
    <property type="project" value="UniProtKB-KW"/>
</dbReference>
<evidence type="ECO:0000256" key="8">
    <source>
        <dbReference type="SAM" id="MobiDB-lite"/>
    </source>
</evidence>
<dbReference type="Pfam" id="PF00913">
    <property type="entry name" value="Trypan_glycop"/>
    <property type="match status" value="1"/>
</dbReference>
<reference evidence="11" key="1">
    <citation type="submission" date="2016-08" db="EMBL/GenBank/DDBJ databases">
        <title>VSG repertoire of Trypanosoma brucei EATRO 1125.</title>
        <authorList>
            <person name="Cross G.A."/>
        </authorList>
    </citation>
    <scope>NUCLEOTIDE SEQUENCE</scope>
    <source>
        <strain evidence="11">EATRO 1125</strain>
    </source>
</reference>
<dbReference type="SUPFAM" id="SSF58087">
    <property type="entry name" value="Variant surface glycoprotein (N-terminal domain)"/>
    <property type="match status" value="1"/>
</dbReference>
<dbReference type="InterPro" id="IPR001812">
    <property type="entry name" value="Trypano_VSG_A_N_dom"/>
</dbReference>
<evidence type="ECO:0000256" key="6">
    <source>
        <dbReference type="ARBA" id="ARBA00023288"/>
    </source>
</evidence>
<organism evidence="11">
    <name type="scientific">Trypanosoma brucei</name>
    <dbReference type="NCBI Taxonomy" id="5691"/>
    <lineage>
        <taxon>Eukaryota</taxon>
        <taxon>Discoba</taxon>
        <taxon>Euglenozoa</taxon>
        <taxon>Kinetoplastea</taxon>
        <taxon>Metakinetoplastina</taxon>
        <taxon>Trypanosomatida</taxon>
        <taxon>Trypanosomatidae</taxon>
        <taxon>Trypanosoma</taxon>
    </lineage>
</organism>
<dbReference type="GO" id="GO:0005886">
    <property type="term" value="C:plasma membrane"/>
    <property type="evidence" value="ECO:0007669"/>
    <property type="project" value="UniProtKB-SubCell"/>
</dbReference>
<evidence type="ECO:0000256" key="7">
    <source>
        <dbReference type="SAM" id="Coils"/>
    </source>
</evidence>
<evidence type="ECO:0000256" key="1">
    <source>
        <dbReference type="ARBA" id="ARBA00004609"/>
    </source>
</evidence>
<dbReference type="VEuPathDB" id="TriTrypDB:Tb427_000164500"/>
<keyword evidence="4" id="KW-0472">Membrane</keyword>
<feature type="chain" id="PRO_5011977918" evidence="9">
    <location>
        <begin position="23"/>
        <end position="331"/>
    </location>
</feature>
<feature type="domain" description="Trypanosome variant surface glycoprotein A-type N-terminal" evidence="10">
    <location>
        <begin position="9"/>
        <end position="281"/>
    </location>
</feature>
<evidence type="ECO:0000256" key="9">
    <source>
        <dbReference type="SAM" id="SignalP"/>
    </source>
</evidence>
<keyword evidence="3" id="KW-0336">GPI-anchor</keyword>
<protein>
    <submittedName>
        <fullName evidence="11">Variant surface glycoprotein 1125.5329</fullName>
    </submittedName>
</protein>
<accession>A0A1J0RBW4</accession>
<keyword evidence="2" id="KW-1003">Cell membrane</keyword>
<comment type="subcellular location">
    <subcellularLocation>
        <location evidence="1">Cell membrane</location>
        <topology evidence="1">Lipid-anchor</topology>
        <topology evidence="1">GPI-anchor</topology>
    </subcellularLocation>
</comment>
<evidence type="ECO:0000256" key="4">
    <source>
        <dbReference type="ARBA" id="ARBA00023136"/>
    </source>
</evidence>
<evidence type="ECO:0000256" key="2">
    <source>
        <dbReference type="ARBA" id="ARBA00022475"/>
    </source>
</evidence>
<dbReference type="AlphaFoldDB" id="A0A1J0RBW4"/>
<keyword evidence="9" id="KW-0732">Signal</keyword>